<keyword evidence="2" id="KW-0732">Signal</keyword>
<dbReference type="Gene3D" id="3.90.70.10">
    <property type="entry name" value="Cysteine proteinases"/>
    <property type="match status" value="1"/>
</dbReference>
<dbReference type="RefSeq" id="WP_120723754.1">
    <property type="nucleotide sequence ID" value="NZ_RBAK01000001.1"/>
</dbReference>
<accession>A0A3A9ZR12</accession>
<dbReference type="InterPro" id="IPR039564">
    <property type="entry name" value="Peptidase_C39-like"/>
</dbReference>
<proteinExistence type="predicted"/>
<name>A0A3A9ZR12_9ACTN</name>
<feature type="region of interest" description="Disordered" evidence="1">
    <location>
        <begin position="27"/>
        <end position="56"/>
    </location>
</feature>
<dbReference type="EMBL" id="RBAK01000001">
    <property type="protein sequence ID" value="RKN50384.1"/>
    <property type="molecule type" value="Genomic_DNA"/>
</dbReference>
<evidence type="ECO:0000259" key="3">
    <source>
        <dbReference type="Pfam" id="PF13529"/>
    </source>
</evidence>
<feature type="compositionally biased region" description="Pro residues" evidence="1">
    <location>
        <begin position="41"/>
        <end position="53"/>
    </location>
</feature>
<dbReference type="InterPro" id="IPR038765">
    <property type="entry name" value="Papain-like_cys_pep_sf"/>
</dbReference>
<dbReference type="SUPFAM" id="SSF54001">
    <property type="entry name" value="Cysteine proteinases"/>
    <property type="match status" value="1"/>
</dbReference>
<evidence type="ECO:0000313" key="4">
    <source>
        <dbReference type="EMBL" id="RKN50384.1"/>
    </source>
</evidence>
<feature type="domain" description="Peptidase C39-like" evidence="3">
    <location>
        <begin position="60"/>
        <end position="197"/>
    </location>
</feature>
<evidence type="ECO:0000313" key="5">
    <source>
        <dbReference type="Proteomes" id="UP000281726"/>
    </source>
</evidence>
<keyword evidence="5" id="KW-1185">Reference proteome</keyword>
<sequence>MQSLLCKSTLSVALMVTGGAVAAPMAAHASPTENKPTAAVQPPPPPPEPPQQPPEDKRVLEYDYQKQPNGYYCAPAATRIALSTQGKVLPQKEVAQKLGTTEDGTNSANDTTRVLNEVTGGGYETTEIGGATATPAQVDKLRTDVVEAVDAKRGVVANTMGTGVDTEGDQHVFPSGHYVTIVGYRDDGDRLKVADPYDPEKHYWMTDQKLANWIAARGYSS</sequence>
<organism evidence="4 5">
    <name type="scientific">Micromonospora endolithica</name>
    <dbReference type="NCBI Taxonomy" id="230091"/>
    <lineage>
        <taxon>Bacteria</taxon>
        <taxon>Bacillati</taxon>
        <taxon>Actinomycetota</taxon>
        <taxon>Actinomycetes</taxon>
        <taxon>Micromonosporales</taxon>
        <taxon>Micromonosporaceae</taxon>
        <taxon>Micromonospora</taxon>
    </lineage>
</organism>
<dbReference type="AlphaFoldDB" id="A0A3A9ZR12"/>
<feature type="chain" id="PRO_5038798120" evidence="2">
    <location>
        <begin position="23"/>
        <end position="221"/>
    </location>
</feature>
<evidence type="ECO:0000256" key="1">
    <source>
        <dbReference type="SAM" id="MobiDB-lite"/>
    </source>
</evidence>
<reference evidence="4 5" key="1">
    <citation type="journal article" date="2004" name="Syst. Appl. Microbiol.">
        <title>Cryptoendolithic actinomycetes from antarctic sandstone rock samples: Micromonospora endolithica sp. nov. and two isolates related to Micromonospora coerulea Jensen 1932.</title>
        <authorList>
            <person name="Hirsch P."/>
            <person name="Mevs U."/>
            <person name="Kroppenstedt R.M."/>
            <person name="Schumann P."/>
            <person name="Stackebrandt E."/>
        </authorList>
    </citation>
    <scope>NUCLEOTIDE SEQUENCE [LARGE SCALE GENOMIC DNA]</scope>
    <source>
        <strain evidence="4 5">JCM 12677</strain>
    </source>
</reference>
<dbReference type="Proteomes" id="UP000281726">
    <property type="component" value="Unassembled WGS sequence"/>
</dbReference>
<feature type="signal peptide" evidence="2">
    <location>
        <begin position="1"/>
        <end position="22"/>
    </location>
</feature>
<gene>
    <name evidence="4" type="ORF">D7223_00840</name>
</gene>
<protein>
    <submittedName>
        <fullName evidence="4">Phytochelatin synthase</fullName>
    </submittedName>
</protein>
<evidence type="ECO:0000256" key="2">
    <source>
        <dbReference type="SAM" id="SignalP"/>
    </source>
</evidence>
<comment type="caution">
    <text evidence="4">The sequence shown here is derived from an EMBL/GenBank/DDBJ whole genome shotgun (WGS) entry which is preliminary data.</text>
</comment>
<dbReference type="Pfam" id="PF13529">
    <property type="entry name" value="Peptidase_C39_2"/>
    <property type="match status" value="1"/>
</dbReference>
<dbReference type="OrthoDB" id="1655016at2"/>